<dbReference type="OrthoDB" id="8573660at2759"/>
<dbReference type="InterPro" id="IPR023412">
    <property type="entry name" value="RNaseA_domain"/>
</dbReference>
<evidence type="ECO:0000256" key="5">
    <source>
        <dbReference type="SAM" id="SignalP"/>
    </source>
</evidence>
<dbReference type="RefSeq" id="XP_016850894.1">
    <property type="nucleotide sequence ID" value="XM_016995405.2"/>
</dbReference>
<keyword evidence="3" id="KW-0255">Endonuclease</keyword>
<gene>
    <name evidence="7" type="primary">LOC100555085</name>
</gene>
<dbReference type="SMART" id="SM00092">
    <property type="entry name" value="RNAse_Pc"/>
    <property type="match status" value="1"/>
</dbReference>
<dbReference type="GO" id="GO:0050830">
    <property type="term" value="P:defense response to Gram-positive bacterium"/>
    <property type="evidence" value="ECO:0000318"/>
    <property type="project" value="GO_Central"/>
</dbReference>
<dbReference type="GO" id="GO:0004540">
    <property type="term" value="F:RNA nuclease activity"/>
    <property type="evidence" value="ECO:0000318"/>
    <property type="project" value="GO_Central"/>
</dbReference>
<keyword evidence="4" id="KW-0378">Hydrolase</keyword>
<evidence type="ECO:0000313" key="7">
    <source>
        <dbReference type="Ensembl" id="ENSACAP00000026011.1"/>
    </source>
</evidence>
<dbReference type="PANTHER" id="PTHR11437:SF65">
    <property type="entry name" value="ANGIOGENIN-2"/>
    <property type="match status" value="1"/>
</dbReference>
<dbReference type="Gene3D" id="3.10.130.10">
    <property type="entry name" value="Ribonuclease A-like domain"/>
    <property type="match status" value="1"/>
</dbReference>
<organism evidence="7 8">
    <name type="scientific">Anolis carolinensis</name>
    <name type="common">Green anole</name>
    <name type="synonym">American chameleon</name>
    <dbReference type="NCBI Taxonomy" id="28377"/>
    <lineage>
        <taxon>Eukaryota</taxon>
        <taxon>Metazoa</taxon>
        <taxon>Chordata</taxon>
        <taxon>Craniata</taxon>
        <taxon>Vertebrata</taxon>
        <taxon>Euteleostomi</taxon>
        <taxon>Lepidosauria</taxon>
        <taxon>Squamata</taxon>
        <taxon>Bifurcata</taxon>
        <taxon>Unidentata</taxon>
        <taxon>Episquamata</taxon>
        <taxon>Toxicofera</taxon>
        <taxon>Iguania</taxon>
        <taxon>Dactyloidae</taxon>
        <taxon>Anolis</taxon>
    </lineage>
</organism>
<dbReference type="FunFam" id="3.10.130.10:FF:000001">
    <property type="entry name" value="Ribonuclease pancreatic"/>
    <property type="match status" value="1"/>
</dbReference>
<dbReference type="InterPro" id="IPR001427">
    <property type="entry name" value="RNaseA"/>
</dbReference>
<dbReference type="AlphaFoldDB" id="A0A803SSS1"/>
<feature type="domain" description="Ribonuclease A-domain" evidence="6">
    <location>
        <begin position="23"/>
        <end position="140"/>
    </location>
</feature>
<dbReference type="Ensembl" id="ENSACAT00000044610.1">
    <property type="protein sequence ID" value="ENSACAP00000026011.1"/>
    <property type="gene ID" value="ENSACAG00000039505.1"/>
</dbReference>
<reference evidence="7" key="1">
    <citation type="submission" date="2009-12" db="EMBL/GenBank/DDBJ databases">
        <title>The Genome Sequence of Anolis carolinensis (Green Anole Lizard).</title>
        <authorList>
            <consortium name="The Genome Sequencing Platform"/>
            <person name="Di Palma F."/>
            <person name="Alfoldi J."/>
            <person name="Heiman D."/>
            <person name="Young S."/>
            <person name="Grabherr M."/>
            <person name="Johnson J."/>
            <person name="Lander E.S."/>
            <person name="Lindblad-Toh K."/>
        </authorList>
    </citation>
    <scope>NUCLEOTIDE SEQUENCE [LARGE SCALE GENOMIC DNA]</scope>
    <source>
        <strain evidence="7">JBL SC #1</strain>
    </source>
</reference>
<evidence type="ECO:0000256" key="3">
    <source>
        <dbReference type="ARBA" id="ARBA00022759"/>
    </source>
</evidence>
<keyword evidence="2" id="KW-0540">Nuclease</keyword>
<evidence type="ECO:0000256" key="4">
    <source>
        <dbReference type="ARBA" id="ARBA00022801"/>
    </source>
</evidence>
<dbReference type="GO" id="GO:0016787">
    <property type="term" value="F:hydrolase activity"/>
    <property type="evidence" value="ECO:0007669"/>
    <property type="project" value="UniProtKB-KW"/>
</dbReference>
<comment type="similarity">
    <text evidence="1">Belongs to the pancreatic ribonuclease family.</text>
</comment>
<protein>
    <recommendedName>
        <fullName evidence="6">Ribonuclease A-domain domain-containing protein</fullName>
    </recommendedName>
</protein>
<dbReference type="PRINTS" id="PR00794">
    <property type="entry name" value="RIBONUCLEASE"/>
</dbReference>
<evidence type="ECO:0000256" key="2">
    <source>
        <dbReference type="ARBA" id="ARBA00022722"/>
    </source>
</evidence>
<proteinExistence type="inferred from homology"/>
<sequence>MYFKGAGPVLFALLAIAFIVETYAADYKTFLEHHYDGPKSNVGKNYCDTMMQRRGMTKPNCKPVNSFVHTTKNNLKGVCGKGGKAIANGLRRSIKQFSVTTCKHQGGSTRPPCKYRENKSNRFIDVRCAGNLPVHYDQGHI</sequence>
<feature type="chain" id="PRO_5032769899" description="Ribonuclease A-domain domain-containing protein" evidence="5">
    <location>
        <begin position="25"/>
        <end position="141"/>
    </location>
</feature>
<dbReference type="GeneTree" id="ENSGT00940000157645"/>
<dbReference type="Proteomes" id="UP000001646">
    <property type="component" value="Unplaced"/>
</dbReference>
<dbReference type="GO" id="GO:0003676">
    <property type="term" value="F:nucleic acid binding"/>
    <property type="evidence" value="ECO:0007669"/>
    <property type="project" value="InterPro"/>
</dbReference>
<evidence type="ECO:0000259" key="6">
    <source>
        <dbReference type="SMART" id="SM00092"/>
    </source>
</evidence>
<dbReference type="InParanoid" id="A0A803SSS1"/>
<keyword evidence="5" id="KW-0732">Signal</keyword>
<keyword evidence="8" id="KW-1185">Reference proteome</keyword>
<name>A0A803SSS1_ANOCA</name>
<dbReference type="PANTHER" id="PTHR11437">
    <property type="entry name" value="RIBONUCLEASE"/>
    <property type="match status" value="1"/>
</dbReference>
<accession>A0A803SSS1</accession>
<feature type="signal peptide" evidence="5">
    <location>
        <begin position="1"/>
        <end position="24"/>
    </location>
</feature>
<reference evidence="7" key="3">
    <citation type="submission" date="2025-09" db="UniProtKB">
        <authorList>
            <consortium name="Ensembl"/>
        </authorList>
    </citation>
    <scope>IDENTIFICATION</scope>
</reference>
<dbReference type="KEGG" id="acs:100555085"/>
<dbReference type="GeneID" id="100555085"/>
<dbReference type="CDD" id="cd06265">
    <property type="entry name" value="RNase_A_canonical"/>
    <property type="match status" value="1"/>
</dbReference>
<dbReference type="SUPFAM" id="SSF54076">
    <property type="entry name" value="RNase A-like"/>
    <property type="match status" value="1"/>
</dbReference>
<dbReference type="GO" id="GO:0004519">
    <property type="term" value="F:endonuclease activity"/>
    <property type="evidence" value="ECO:0007669"/>
    <property type="project" value="UniProtKB-KW"/>
</dbReference>
<reference evidence="7" key="2">
    <citation type="submission" date="2025-08" db="UniProtKB">
        <authorList>
            <consortium name="Ensembl"/>
        </authorList>
    </citation>
    <scope>IDENTIFICATION</scope>
</reference>
<evidence type="ECO:0000256" key="1">
    <source>
        <dbReference type="ARBA" id="ARBA00005600"/>
    </source>
</evidence>
<dbReference type="InterPro" id="IPR036816">
    <property type="entry name" value="RNaseA-like_dom_sf"/>
</dbReference>
<dbReference type="Pfam" id="PF00074">
    <property type="entry name" value="RnaseA"/>
    <property type="match status" value="1"/>
</dbReference>
<evidence type="ECO:0000313" key="8">
    <source>
        <dbReference type="Proteomes" id="UP000001646"/>
    </source>
</evidence>